<evidence type="ECO:0000259" key="4">
    <source>
        <dbReference type="PROSITE" id="PS50893"/>
    </source>
</evidence>
<dbReference type="GO" id="GO:0016887">
    <property type="term" value="F:ATP hydrolysis activity"/>
    <property type="evidence" value="ECO:0007669"/>
    <property type="project" value="InterPro"/>
</dbReference>
<dbReference type="PANTHER" id="PTHR42939">
    <property type="entry name" value="ABC TRANSPORTER ATP-BINDING PROTEIN ALBC-RELATED"/>
    <property type="match status" value="1"/>
</dbReference>
<dbReference type="Gene3D" id="3.40.50.300">
    <property type="entry name" value="P-loop containing nucleotide triphosphate hydrolases"/>
    <property type="match status" value="1"/>
</dbReference>
<evidence type="ECO:0000313" key="6">
    <source>
        <dbReference type="Proteomes" id="UP000011721"/>
    </source>
</evidence>
<dbReference type="PROSITE" id="PS50893">
    <property type="entry name" value="ABC_TRANSPORTER_2"/>
    <property type="match status" value="1"/>
</dbReference>
<keyword evidence="6" id="KW-1185">Reference proteome</keyword>
<evidence type="ECO:0000256" key="2">
    <source>
        <dbReference type="ARBA" id="ARBA00022741"/>
    </source>
</evidence>
<sequence>MQAISISNLTKVYKAKKGLPNLALDNLSLQINKGEVFGFLGPNGAGKSTTIKILLDLIRPTSGNAELSGINISDARARKTVGYLPEHPTFFDYLSAEEYLFFTGQVFGIKKVDLSVTIESLLRRLKLWEVRKKPLRIYSKGMVQRLGIAQVLVHNPDIYILDEPMSGLDPLGRTLVKEIILELKEAGKCVFLSSHIISDVEQICDRIGIIANGKLIAVEKVSEVMQKGIIGYAVHLIHPDGSIYEQRIDKNELTRFFTSRESTADPVSLIEPLRKDLEKYFLELINREQA</sequence>
<dbReference type="InterPro" id="IPR027417">
    <property type="entry name" value="P-loop_NTPase"/>
</dbReference>
<gene>
    <name evidence="5" type="ordered locus">UWK_02271</name>
</gene>
<dbReference type="GO" id="GO:0005524">
    <property type="term" value="F:ATP binding"/>
    <property type="evidence" value="ECO:0007669"/>
    <property type="project" value="UniProtKB-KW"/>
</dbReference>
<dbReference type="SUPFAM" id="SSF52540">
    <property type="entry name" value="P-loop containing nucleoside triphosphate hydrolases"/>
    <property type="match status" value="1"/>
</dbReference>
<dbReference type="InterPro" id="IPR003439">
    <property type="entry name" value="ABC_transporter-like_ATP-bd"/>
</dbReference>
<dbReference type="PATRIC" id="fig|1167006.5.peg.2466"/>
<reference evidence="6" key="1">
    <citation type="journal article" date="2013" name="Stand. Genomic Sci.">
        <title>Complete genome sequence of Desulfocapsa sulfexigens, a marine deltaproteobacterium specialized in disproportionating inorganic sulfur compounds.</title>
        <authorList>
            <person name="Finster K.W."/>
            <person name="Kjeldsen K.U."/>
            <person name="Kube M."/>
            <person name="Reinhardt R."/>
            <person name="Mussmann M."/>
            <person name="Amann R."/>
            <person name="Schreiber L."/>
        </authorList>
    </citation>
    <scope>NUCLEOTIDE SEQUENCE [LARGE SCALE GENOMIC DNA]</scope>
    <source>
        <strain evidence="6">DSM 10523 / SB164P1</strain>
    </source>
</reference>
<dbReference type="SMART" id="SM00382">
    <property type="entry name" value="AAA"/>
    <property type="match status" value="1"/>
</dbReference>
<dbReference type="PANTHER" id="PTHR42939:SF1">
    <property type="entry name" value="ABC TRANSPORTER ATP-BINDING PROTEIN ALBC-RELATED"/>
    <property type="match status" value="1"/>
</dbReference>
<dbReference type="AlphaFoldDB" id="M1PQY9"/>
<dbReference type="eggNOG" id="COG1131">
    <property type="taxonomic scope" value="Bacteria"/>
</dbReference>
<keyword evidence="1" id="KW-0813">Transport</keyword>
<name>M1PQY9_DESSD</name>
<dbReference type="InterPro" id="IPR003593">
    <property type="entry name" value="AAA+_ATPase"/>
</dbReference>
<dbReference type="STRING" id="1167006.UWK_02271"/>
<dbReference type="InterPro" id="IPR051782">
    <property type="entry name" value="ABC_Transporter_VariousFunc"/>
</dbReference>
<evidence type="ECO:0000313" key="5">
    <source>
        <dbReference type="EMBL" id="AGF78811.1"/>
    </source>
</evidence>
<dbReference type="OrthoDB" id="9809450at2"/>
<dbReference type="EMBL" id="CP003985">
    <property type="protein sequence ID" value="AGF78811.1"/>
    <property type="molecule type" value="Genomic_DNA"/>
</dbReference>
<evidence type="ECO:0000256" key="3">
    <source>
        <dbReference type="ARBA" id="ARBA00022840"/>
    </source>
</evidence>
<dbReference type="Proteomes" id="UP000011721">
    <property type="component" value="Chromosome"/>
</dbReference>
<dbReference type="HOGENOM" id="CLU_000604_1_2_7"/>
<protein>
    <submittedName>
        <fullName evidence="5">ABC-type multidrug transport system, ATPase component</fullName>
    </submittedName>
</protein>
<accession>M1PQY9</accession>
<dbReference type="CDD" id="cd03230">
    <property type="entry name" value="ABC_DR_subfamily_A"/>
    <property type="match status" value="1"/>
</dbReference>
<keyword evidence="2" id="KW-0547">Nucleotide-binding</keyword>
<proteinExistence type="predicted"/>
<dbReference type="KEGG" id="dsf:UWK_02271"/>
<dbReference type="Pfam" id="PF00005">
    <property type="entry name" value="ABC_tran"/>
    <property type="match status" value="1"/>
</dbReference>
<keyword evidence="3" id="KW-0067">ATP-binding</keyword>
<evidence type="ECO:0000256" key="1">
    <source>
        <dbReference type="ARBA" id="ARBA00022448"/>
    </source>
</evidence>
<dbReference type="RefSeq" id="WP_015404499.1">
    <property type="nucleotide sequence ID" value="NC_020304.1"/>
</dbReference>
<feature type="domain" description="ABC transporter" evidence="4">
    <location>
        <begin position="4"/>
        <end position="237"/>
    </location>
</feature>
<organism evidence="5 6">
    <name type="scientific">Desulfocapsa sulfexigens (strain DSM 10523 / SB164P1)</name>
    <dbReference type="NCBI Taxonomy" id="1167006"/>
    <lineage>
        <taxon>Bacteria</taxon>
        <taxon>Pseudomonadati</taxon>
        <taxon>Thermodesulfobacteriota</taxon>
        <taxon>Desulfobulbia</taxon>
        <taxon>Desulfobulbales</taxon>
        <taxon>Desulfocapsaceae</taxon>
        <taxon>Desulfocapsa</taxon>
    </lineage>
</organism>